<keyword evidence="4" id="KW-0175">Coiled coil</keyword>
<gene>
    <name evidence="8" type="ORF">BU61_697</name>
</gene>
<dbReference type="Pfam" id="PF00063">
    <property type="entry name" value="Myosin_head"/>
    <property type="match status" value="2"/>
</dbReference>
<keyword evidence="6" id="KW-0518">Myosin</keyword>
<dbReference type="Gene3D" id="1.20.58.530">
    <property type="match status" value="1"/>
</dbReference>
<evidence type="ECO:0000256" key="3">
    <source>
        <dbReference type="ARBA" id="ARBA00022840"/>
    </source>
</evidence>
<keyword evidence="6" id="KW-0505">Motor protein</keyword>
<proteinExistence type="inferred from homology"/>
<comment type="caution">
    <text evidence="8">The sequence shown here is derived from an EMBL/GenBank/DDBJ whole genome shotgun (WGS) entry which is preliminary data.</text>
</comment>
<comment type="caution">
    <text evidence="6">Lacks conserved residue(s) required for the propagation of feature annotation.</text>
</comment>
<dbReference type="SUPFAM" id="SSF52540">
    <property type="entry name" value="P-loop containing nucleoside triphosphate hydrolases"/>
    <property type="match status" value="1"/>
</dbReference>
<keyword evidence="5 6" id="KW-0009">Actin-binding</keyword>
<dbReference type="EMBL" id="PGGH01021748">
    <property type="protein sequence ID" value="NIG58129.1"/>
    <property type="molecule type" value="Genomic_DNA"/>
</dbReference>
<dbReference type="SMART" id="SM00242">
    <property type="entry name" value="MYSc"/>
    <property type="match status" value="1"/>
</dbReference>
<keyword evidence="9" id="KW-1185">Reference proteome</keyword>
<organism evidence="8 9">
    <name type="scientific">Pontoporia blainvillei</name>
    <name type="common">Franciscana</name>
    <name type="synonym">Delphinus blainvillei</name>
    <dbReference type="NCBI Taxonomy" id="48723"/>
    <lineage>
        <taxon>Eukaryota</taxon>
        <taxon>Metazoa</taxon>
        <taxon>Chordata</taxon>
        <taxon>Craniata</taxon>
        <taxon>Vertebrata</taxon>
        <taxon>Euteleostomi</taxon>
        <taxon>Mammalia</taxon>
        <taxon>Eutheria</taxon>
        <taxon>Laurasiatheria</taxon>
        <taxon>Artiodactyla</taxon>
        <taxon>Whippomorpha</taxon>
        <taxon>Cetacea</taxon>
        <taxon>Odontoceti</taxon>
        <taxon>Pontoporiidae</taxon>
        <taxon>Pontoporia</taxon>
    </lineage>
</organism>
<evidence type="ECO:0000256" key="5">
    <source>
        <dbReference type="ARBA" id="ARBA00023203"/>
    </source>
</evidence>
<dbReference type="Proteomes" id="UP001165941">
    <property type="component" value="Unassembled WGS sequence"/>
</dbReference>
<reference evidence="8" key="1">
    <citation type="submission" date="2018-05" db="EMBL/GenBank/DDBJ databases">
        <authorList>
            <person name="Pedro S.L.S."/>
            <person name="Freitas R.C."/>
            <person name="Barreto A.S."/>
            <person name="Lima A.O.S."/>
        </authorList>
    </citation>
    <scope>NUCLEOTIDE SEQUENCE</scope>
    <source>
        <strain evidence="8">BP203</strain>
        <tissue evidence="8">Muscle</tissue>
    </source>
</reference>
<keyword evidence="2" id="KW-0547">Nucleotide-binding</keyword>
<feature type="domain" description="Myosin motor" evidence="7">
    <location>
        <begin position="107"/>
        <end position="200"/>
    </location>
</feature>
<accession>A0ABX0S2C1</accession>
<keyword evidence="3" id="KW-0067">ATP-binding</keyword>
<name>A0ABX0S2C1_PONBL</name>
<evidence type="ECO:0000313" key="9">
    <source>
        <dbReference type="Proteomes" id="UP001165941"/>
    </source>
</evidence>
<dbReference type="Gene3D" id="1.20.5.4820">
    <property type="match status" value="1"/>
</dbReference>
<evidence type="ECO:0000259" key="7">
    <source>
        <dbReference type="PROSITE" id="PS51456"/>
    </source>
</evidence>
<sequence>MGIFSILKEECMFHQAADVTFKTKISDNHFGKPVHFQKPKPDNKKKYEAHFDLDHCAGVVPSNISGWLEKNKAFLNETVVAIFQKSSNRLLAKLFENYISTNTDVMDAYLVLQQLRCNGVLEGTRICSEGFPNRLLYADFKQRYYILNQRAFPKSKFVSSRKAAEELLGSLEIDHTQYHFGITKVCLKAGFLGQLKAMRDERLSKVFTLFQARVRGKLMQIKFQRILGESCSKWELRFITVHGLLIAMASLVAEHELYECGLQ</sequence>
<dbReference type="PANTHER" id="PTHR13140:SF857">
    <property type="entry name" value="MYOSIN-11"/>
    <property type="match status" value="1"/>
</dbReference>
<evidence type="ECO:0000256" key="2">
    <source>
        <dbReference type="ARBA" id="ARBA00022741"/>
    </source>
</evidence>
<dbReference type="InterPro" id="IPR001609">
    <property type="entry name" value="Myosin_head_motor_dom-like"/>
</dbReference>
<protein>
    <submittedName>
        <fullName evidence="8">Myosin-15</fullName>
    </submittedName>
</protein>
<dbReference type="PANTHER" id="PTHR13140">
    <property type="entry name" value="MYOSIN"/>
    <property type="match status" value="1"/>
</dbReference>
<evidence type="ECO:0000313" key="8">
    <source>
        <dbReference type="EMBL" id="NIG58129.1"/>
    </source>
</evidence>
<feature type="domain" description="Myosin motor" evidence="7">
    <location>
        <begin position="1"/>
        <end position="104"/>
    </location>
</feature>
<evidence type="ECO:0000256" key="1">
    <source>
        <dbReference type="ARBA" id="ARBA00008314"/>
    </source>
</evidence>
<evidence type="ECO:0000256" key="4">
    <source>
        <dbReference type="ARBA" id="ARBA00023054"/>
    </source>
</evidence>
<comment type="similarity">
    <text evidence="1 6">Belongs to the TRAFAC class myosin-kinesin ATPase superfamily. Myosin family.</text>
</comment>
<dbReference type="InterPro" id="IPR027417">
    <property type="entry name" value="P-loop_NTPase"/>
</dbReference>
<evidence type="ECO:0000256" key="6">
    <source>
        <dbReference type="PROSITE-ProRule" id="PRU00782"/>
    </source>
</evidence>
<dbReference type="PROSITE" id="PS51456">
    <property type="entry name" value="MYOSIN_MOTOR"/>
    <property type="match status" value="2"/>
</dbReference>